<dbReference type="PANTHER" id="PTHR43267">
    <property type="entry name" value="TRNA THREONYLCARBAMOYLADENOSINE DEHYDRATASE"/>
    <property type="match status" value="1"/>
</dbReference>
<dbReference type="Pfam" id="PF00899">
    <property type="entry name" value="ThiF"/>
    <property type="match status" value="1"/>
</dbReference>
<dbReference type="Gene3D" id="3.40.50.720">
    <property type="entry name" value="NAD(P)-binding Rossmann-like Domain"/>
    <property type="match status" value="1"/>
</dbReference>
<dbReference type="GO" id="GO:0061503">
    <property type="term" value="F:tRNA threonylcarbamoyladenosine dehydratase"/>
    <property type="evidence" value="ECO:0007669"/>
    <property type="project" value="TreeGrafter"/>
</dbReference>
<dbReference type="GO" id="GO:0008641">
    <property type="term" value="F:ubiquitin-like modifier activating enzyme activity"/>
    <property type="evidence" value="ECO:0007669"/>
    <property type="project" value="InterPro"/>
</dbReference>
<dbReference type="PANTHER" id="PTHR43267:SF1">
    <property type="entry name" value="TRNA THREONYLCARBAMOYLADENOSINE DEHYDRATASE"/>
    <property type="match status" value="1"/>
</dbReference>
<organism evidence="2 3">
    <name type="scientific">Cecembia rubra</name>
    <dbReference type="NCBI Taxonomy" id="1485585"/>
    <lineage>
        <taxon>Bacteria</taxon>
        <taxon>Pseudomonadati</taxon>
        <taxon>Bacteroidota</taxon>
        <taxon>Cytophagia</taxon>
        <taxon>Cytophagales</taxon>
        <taxon>Cyclobacteriaceae</taxon>
        <taxon>Cecembia</taxon>
    </lineage>
</organism>
<dbReference type="Proteomes" id="UP000240708">
    <property type="component" value="Unassembled WGS sequence"/>
</dbReference>
<dbReference type="SUPFAM" id="SSF69572">
    <property type="entry name" value="Activating enzymes of the ubiquitin-like proteins"/>
    <property type="match status" value="1"/>
</dbReference>
<dbReference type="OrthoDB" id="9804150at2"/>
<dbReference type="InterPro" id="IPR045886">
    <property type="entry name" value="ThiF/MoeB/HesA"/>
</dbReference>
<dbReference type="RefSeq" id="WP_106567187.1">
    <property type="nucleotide sequence ID" value="NZ_JAUVYL010000068.1"/>
</dbReference>
<reference evidence="2 3" key="1">
    <citation type="submission" date="2018-03" db="EMBL/GenBank/DDBJ databases">
        <title>Genomic Encyclopedia of Archaeal and Bacterial Type Strains, Phase II (KMG-II): from individual species to whole genera.</title>
        <authorList>
            <person name="Goeker M."/>
        </authorList>
    </citation>
    <scope>NUCLEOTIDE SEQUENCE [LARGE SCALE GENOMIC DNA]</scope>
    <source>
        <strain evidence="2 3">DSM 28057</strain>
    </source>
</reference>
<accession>A0A2P8E481</accession>
<evidence type="ECO:0000259" key="1">
    <source>
        <dbReference type="Pfam" id="PF00899"/>
    </source>
</evidence>
<sequence>MNDFAWLSRTELIVGREGLEKLAKKHVLIVGLGGVGSFAAEFICRSGIGEMTIIDGDVVDISNCNRQLPATQKNVGQSKAEWMEERLLSINPNLKIHVIKEFLGPEPISQLLAENEFDYVVDCIDSLTPKLHLIEGAYRRGFPLVSSMGAGGKIDPTKIKISDISETYNCKLARMLRKRLKKHDINKGFKAVFSTELYIKESLMHTDGRNYKKSAYGTMSFLPAAFGCSCASAVVNDLLAGN</sequence>
<dbReference type="InterPro" id="IPR035985">
    <property type="entry name" value="Ubiquitin-activating_enz"/>
</dbReference>
<dbReference type="GO" id="GO:0061504">
    <property type="term" value="P:cyclic threonylcarbamoyladenosine biosynthetic process"/>
    <property type="evidence" value="ECO:0007669"/>
    <property type="project" value="TreeGrafter"/>
</dbReference>
<protein>
    <submittedName>
        <fullName evidence="2">tRNA A37 threonylcarbamoyladenosine dehydratase</fullName>
    </submittedName>
</protein>
<name>A0A2P8E481_9BACT</name>
<proteinExistence type="predicted"/>
<dbReference type="EMBL" id="PYGF01000005">
    <property type="protein sequence ID" value="PSL04272.1"/>
    <property type="molecule type" value="Genomic_DNA"/>
</dbReference>
<evidence type="ECO:0000313" key="3">
    <source>
        <dbReference type="Proteomes" id="UP000240708"/>
    </source>
</evidence>
<evidence type="ECO:0000313" key="2">
    <source>
        <dbReference type="EMBL" id="PSL04272.1"/>
    </source>
</evidence>
<feature type="domain" description="THIF-type NAD/FAD binding fold" evidence="1">
    <location>
        <begin position="13"/>
        <end position="235"/>
    </location>
</feature>
<dbReference type="InterPro" id="IPR000594">
    <property type="entry name" value="ThiF_NAD_FAD-bd"/>
</dbReference>
<comment type="caution">
    <text evidence="2">The sequence shown here is derived from an EMBL/GenBank/DDBJ whole genome shotgun (WGS) entry which is preliminary data.</text>
</comment>
<dbReference type="CDD" id="cd00755">
    <property type="entry name" value="YgdL_like"/>
    <property type="match status" value="1"/>
</dbReference>
<dbReference type="AlphaFoldDB" id="A0A2P8E481"/>
<keyword evidence="3" id="KW-1185">Reference proteome</keyword>
<gene>
    <name evidence="2" type="ORF">CLV48_10511</name>
</gene>